<keyword evidence="2" id="KW-0732">Signal</keyword>
<evidence type="ECO:0000313" key="4">
    <source>
        <dbReference type="Proteomes" id="UP000823851"/>
    </source>
</evidence>
<dbReference type="Proteomes" id="UP000823851">
    <property type="component" value="Unassembled WGS sequence"/>
</dbReference>
<dbReference type="EMBL" id="DWUW01000073">
    <property type="protein sequence ID" value="HJD30815.1"/>
    <property type="molecule type" value="Genomic_DNA"/>
</dbReference>
<accession>A0A9D2QYM8</accession>
<reference evidence="3" key="2">
    <citation type="submission" date="2021-04" db="EMBL/GenBank/DDBJ databases">
        <authorList>
            <person name="Gilroy R."/>
        </authorList>
    </citation>
    <scope>NUCLEOTIDE SEQUENCE</scope>
    <source>
        <strain evidence="3">ChiHjej8B7-25341</strain>
    </source>
</reference>
<feature type="signal peptide" evidence="2">
    <location>
        <begin position="1"/>
        <end position="20"/>
    </location>
</feature>
<keyword evidence="1" id="KW-0812">Transmembrane</keyword>
<evidence type="ECO:0000256" key="2">
    <source>
        <dbReference type="SAM" id="SignalP"/>
    </source>
</evidence>
<proteinExistence type="predicted"/>
<evidence type="ECO:0000256" key="1">
    <source>
        <dbReference type="SAM" id="Phobius"/>
    </source>
</evidence>
<evidence type="ECO:0000313" key="3">
    <source>
        <dbReference type="EMBL" id="HJD30815.1"/>
    </source>
</evidence>
<feature type="transmembrane region" description="Helical" evidence="1">
    <location>
        <begin position="54"/>
        <end position="78"/>
    </location>
</feature>
<sequence>MKKYLIILAGFAAAAGILLAAAGAWFQSSQPSVAVIGGADGPTSIFIAAKVDGAAILTAGGVLIAGALAIGLILALIFRREK</sequence>
<reference evidence="3" key="1">
    <citation type="journal article" date="2021" name="PeerJ">
        <title>Extensive microbial diversity within the chicken gut microbiome revealed by metagenomics and culture.</title>
        <authorList>
            <person name="Gilroy R."/>
            <person name="Ravi A."/>
            <person name="Getino M."/>
            <person name="Pursley I."/>
            <person name="Horton D.L."/>
            <person name="Alikhan N.F."/>
            <person name="Baker D."/>
            <person name="Gharbi K."/>
            <person name="Hall N."/>
            <person name="Watson M."/>
            <person name="Adriaenssens E.M."/>
            <person name="Foster-Nyarko E."/>
            <person name="Jarju S."/>
            <person name="Secka A."/>
            <person name="Antonio M."/>
            <person name="Oren A."/>
            <person name="Chaudhuri R.R."/>
            <person name="La Ragione R."/>
            <person name="Hildebrand F."/>
            <person name="Pallen M.J."/>
        </authorList>
    </citation>
    <scope>NUCLEOTIDE SEQUENCE</scope>
    <source>
        <strain evidence="3">ChiHjej8B7-25341</strain>
    </source>
</reference>
<keyword evidence="1" id="KW-1133">Transmembrane helix</keyword>
<organism evidence="3 4">
    <name type="scientific">Candidatus Eisenbergiella stercorigallinarum</name>
    <dbReference type="NCBI Taxonomy" id="2838557"/>
    <lineage>
        <taxon>Bacteria</taxon>
        <taxon>Bacillati</taxon>
        <taxon>Bacillota</taxon>
        <taxon>Clostridia</taxon>
        <taxon>Lachnospirales</taxon>
        <taxon>Lachnospiraceae</taxon>
        <taxon>Eisenbergiella</taxon>
    </lineage>
</organism>
<name>A0A9D2QYM8_9FIRM</name>
<dbReference type="AlphaFoldDB" id="A0A9D2QYM8"/>
<comment type="caution">
    <text evidence="3">The sequence shown here is derived from an EMBL/GenBank/DDBJ whole genome shotgun (WGS) entry which is preliminary data.</text>
</comment>
<protein>
    <submittedName>
        <fullName evidence="3">Sodium ion-translocating decarboxylase subunit beta</fullName>
    </submittedName>
</protein>
<keyword evidence="1" id="KW-0472">Membrane</keyword>
<gene>
    <name evidence="3" type="ORF">H9912_02625</name>
</gene>
<feature type="chain" id="PRO_5039214195" evidence="2">
    <location>
        <begin position="21"/>
        <end position="82"/>
    </location>
</feature>